<keyword evidence="4" id="KW-0479">Metal-binding</keyword>
<reference evidence="5 6" key="1">
    <citation type="submission" date="2018-11" db="EMBL/GenBank/DDBJ databases">
        <title>Mesobaculum littorinae gen. nov., sp. nov., isolated from Littorina scabra that represents a novel genus of the order Rhodobacteraceae.</title>
        <authorList>
            <person name="Li F."/>
        </authorList>
    </citation>
    <scope>NUCLEOTIDE SEQUENCE [LARGE SCALE GENOMIC DNA]</scope>
    <source>
        <strain evidence="5 6">M0103</strain>
    </source>
</reference>
<keyword evidence="3 4" id="KW-0067">ATP-binding</keyword>
<dbReference type="InterPro" id="IPR037171">
    <property type="entry name" value="NagB/RpiA_transferase-like"/>
</dbReference>
<evidence type="ECO:0000256" key="2">
    <source>
        <dbReference type="ARBA" id="ARBA00022741"/>
    </source>
</evidence>
<dbReference type="Proteomes" id="UP000285908">
    <property type="component" value="Unassembled WGS sequence"/>
</dbReference>
<keyword evidence="6" id="KW-1185">Reference proteome</keyword>
<name>A0A438AL91_9RHOB</name>
<gene>
    <name evidence="5" type="ORF">EKE94_01235</name>
</gene>
<comment type="cofactor">
    <cofactor evidence="4">
        <name>Mg(2+)</name>
        <dbReference type="ChEBI" id="CHEBI:18420"/>
    </cofactor>
</comment>
<accession>A0A438AL91</accession>
<dbReference type="GO" id="GO:0030272">
    <property type="term" value="F:5-formyltetrahydrofolate cyclo-ligase activity"/>
    <property type="evidence" value="ECO:0007669"/>
    <property type="project" value="UniProtKB-EC"/>
</dbReference>
<dbReference type="GO" id="GO:0009396">
    <property type="term" value="P:folic acid-containing compound biosynthetic process"/>
    <property type="evidence" value="ECO:0007669"/>
    <property type="project" value="TreeGrafter"/>
</dbReference>
<dbReference type="RefSeq" id="WP_127904789.1">
    <property type="nucleotide sequence ID" value="NZ_RQXX01000001.1"/>
</dbReference>
<dbReference type="Pfam" id="PF01812">
    <property type="entry name" value="5-FTHF_cyc-lig"/>
    <property type="match status" value="1"/>
</dbReference>
<proteinExistence type="inferred from homology"/>
<dbReference type="InterPro" id="IPR002698">
    <property type="entry name" value="FTHF_cligase"/>
</dbReference>
<dbReference type="GO" id="GO:0046872">
    <property type="term" value="F:metal ion binding"/>
    <property type="evidence" value="ECO:0007669"/>
    <property type="project" value="UniProtKB-KW"/>
</dbReference>
<dbReference type="Gene3D" id="3.40.50.10420">
    <property type="entry name" value="NagB/RpiA/CoA transferase-like"/>
    <property type="match status" value="1"/>
</dbReference>
<organism evidence="5 6">
    <name type="scientific">Mesobaculum littorinae</name>
    <dbReference type="NCBI Taxonomy" id="2486419"/>
    <lineage>
        <taxon>Bacteria</taxon>
        <taxon>Pseudomonadati</taxon>
        <taxon>Pseudomonadota</taxon>
        <taxon>Alphaproteobacteria</taxon>
        <taxon>Rhodobacterales</taxon>
        <taxon>Roseobacteraceae</taxon>
        <taxon>Mesobaculum</taxon>
    </lineage>
</organism>
<dbReference type="EMBL" id="RQXX01000001">
    <property type="protein sequence ID" value="RVV99347.1"/>
    <property type="molecule type" value="Genomic_DNA"/>
</dbReference>
<evidence type="ECO:0000256" key="3">
    <source>
        <dbReference type="ARBA" id="ARBA00022840"/>
    </source>
</evidence>
<comment type="caution">
    <text evidence="5">The sequence shown here is derived from an EMBL/GenBank/DDBJ whole genome shotgun (WGS) entry which is preliminary data.</text>
</comment>
<dbReference type="SUPFAM" id="SSF100950">
    <property type="entry name" value="NagB/RpiA/CoA transferase-like"/>
    <property type="match status" value="1"/>
</dbReference>
<keyword evidence="5" id="KW-0436">Ligase</keyword>
<dbReference type="PANTHER" id="PTHR23407:SF1">
    <property type="entry name" value="5-FORMYLTETRAHYDROFOLATE CYCLO-LIGASE"/>
    <property type="match status" value="1"/>
</dbReference>
<evidence type="ECO:0000313" key="6">
    <source>
        <dbReference type="Proteomes" id="UP000285908"/>
    </source>
</evidence>
<dbReference type="OrthoDB" id="9801938at2"/>
<keyword evidence="2 4" id="KW-0547">Nucleotide-binding</keyword>
<sequence>MTDSTPSAPGTPGDTLTRRKAALRRDALAAREAAYGKAGGTSGGTAGDGATARATARLSDLLARTEGRIVAGYMPIRSELDPRPAMEAEAARRPVCVPVIEARGAPLIFRQWTPDATLIPGTFGALIPERSATLVPDVVIVPLVAFDRQGGRLGYGGGFYDRTLAGLRDRGAALAIGFAYAAQEVGDLPIEPTDIPLDWVVTEDEVIGPLT</sequence>
<protein>
    <recommendedName>
        <fullName evidence="4">5-formyltetrahydrofolate cyclo-ligase</fullName>
        <ecNumber evidence="4">6.3.3.2</ecNumber>
    </recommendedName>
</protein>
<evidence type="ECO:0000256" key="1">
    <source>
        <dbReference type="ARBA" id="ARBA00010638"/>
    </source>
</evidence>
<keyword evidence="4" id="KW-0460">Magnesium</keyword>
<dbReference type="AlphaFoldDB" id="A0A438AL91"/>
<comment type="similarity">
    <text evidence="1 4">Belongs to the 5-formyltetrahydrofolate cyclo-ligase family.</text>
</comment>
<evidence type="ECO:0000256" key="4">
    <source>
        <dbReference type="RuleBase" id="RU361279"/>
    </source>
</evidence>
<dbReference type="GO" id="GO:0035999">
    <property type="term" value="P:tetrahydrofolate interconversion"/>
    <property type="evidence" value="ECO:0007669"/>
    <property type="project" value="TreeGrafter"/>
</dbReference>
<comment type="catalytic activity">
    <reaction evidence="4">
        <text>(6S)-5-formyl-5,6,7,8-tetrahydrofolate + ATP = (6R)-5,10-methenyltetrahydrofolate + ADP + phosphate</text>
        <dbReference type="Rhea" id="RHEA:10488"/>
        <dbReference type="ChEBI" id="CHEBI:30616"/>
        <dbReference type="ChEBI" id="CHEBI:43474"/>
        <dbReference type="ChEBI" id="CHEBI:57455"/>
        <dbReference type="ChEBI" id="CHEBI:57457"/>
        <dbReference type="ChEBI" id="CHEBI:456216"/>
        <dbReference type="EC" id="6.3.3.2"/>
    </reaction>
</comment>
<dbReference type="PANTHER" id="PTHR23407">
    <property type="entry name" value="ATPASE INHIBITOR/5-FORMYLTETRAHYDROFOLATE CYCLO-LIGASE"/>
    <property type="match status" value="1"/>
</dbReference>
<dbReference type="InterPro" id="IPR024185">
    <property type="entry name" value="FTHF_cligase-like_sf"/>
</dbReference>
<evidence type="ECO:0000313" key="5">
    <source>
        <dbReference type="EMBL" id="RVV99347.1"/>
    </source>
</evidence>
<dbReference type="EC" id="6.3.3.2" evidence="4"/>
<dbReference type="NCBIfam" id="TIGR02727">
    <property type="entry name" value="MTHFS_bact"/>
    <property type="match status" value="1"/>
</dbReference>
<dbReference type="GO" id="GO:0005524">
    <property type="term" value="F:ATP binding"/>
    <property type="evidence" value="ECO:0007669"/>
    <property type="project" value="UniProtKB-KW"/>
</dbReference>